<organism evidence="2 3">
    <name type="scientific">Dendrobium thyrsiflorum</name>
    <name type="common">Pinecone-like raceme dendrobium</name>
    <name type="synonym">Orchid</name>
    <dbReference type="NCBI Taxonomy" id="117978"/>
    <lineage>
        <taxon>Eukaryota</taxon>
        <taxon>Viridiplantae</taxon>
        <taxon>Streptophyta</taxon>
        <taxon>Embryophyta</taxon>
        <taxon>Tracheophyta</taxon>
        <taxon>Spermatophyta</taxon>
        <taxon>Magnoliopsida</taxon>
        <taxon>Liliopsida</taxon>
        <taxon>Asparagales</taxon>
        <taxon>Orchidaceae</taxon>
        <taxon>Epidendroideae</taxon>
        <taxon>Malaxideae</taxon>
        <taxon>Dendrobiinae</taxon>
        <taxon>Dendrobium</taxon>
    </lineage>
</organism>
<evidence type="ECO:0000313" key="3">
    <source>
        <dbReference type="Proteomes" id="UP001552299"/>
    </source>
</evidence>
<gene>
    <name evidence="2" type="ORF">M5K25_021356</name>
</gene>
<evidence type="ECO:0000313" key="2">
    <source>
        <dbReference type="EMBL" id="KAL0910380.1"/>
    </source>
</evidence>
<keyword evidence="3" id="KW-1185">Reference proteome</keyword>
<proteinExistence type="predicted"/>
<reference evidence="2 3" key="1">
    <citation type="journal article" date="2024" name="Plant Biotechnol. J.">
        <title>Dendrobium thyrsiflorum genome and its molecular insights into genes involved in important horticultural traits.</title>
        <authorList>
            <person name="Chen B."/>
            <person name="Wang J.Y."/>
            <person name="Zheng P.J."/>
            <person name="Li K.L."/>
            <person name="Liang Y.M."/>
            <person name="Chen X.F."/>
            <person name="Zhang C."/>
            <person name="Zhao X."/>
            <person name="He X."/>
            <person name="Zhang G.Q."/>
            <person name="Liu Z.J."/>
            <person name="Xu Q."/>
        </authorList>
    </citation>
    <scope>NUCLEOTIDE SEQUENCE [LARGE SCALE GENOMIC DNA]</scope>
    <source>
        <strain evidence="2">GZMU011</strain>
    </source>
</reference>
<comment type="caution">
    <text evidence="2">The sequence shown here is derived from an EMBL/GenBank/DDBJ whole genome shotgun (WGS) entry which is preliminary data.</text>
</comment>
<sequence>MERGRKMGPKQGREGREERERNYSSLATILLLNRRQTLAGTPTDVRLLLDHRMTPDFRPATE</sequence>
<dbReference type="AlphaFoldDB" id="A0ABD0UC74"/>
<feature type="region of interest" description="Disordered" evidence="1">
    <location>
        <begin position="1"/>
        <end position="21"/>
    </location>
</feature>
<dbReference type="EMBL" id="JANQDX010000016">
    <property type="protein sequence ID" value="KAL0910380.1"/>
    <property type="molecule type" value="Genomic_DNA"/>
</dbReference>
<accession>A0ABD0UC74</accession>
<protein>
    <submittedName>
        <fullName evidence="2">Uncharacterized protein</fullName>
    </submittedName>
</protein>
<evidence type="ECO:0000256" key="1">
    <source>
        <dbReference type="SAM" id="MobiDB-lite"/>
    </source>
</evidence>
<dbReference type="Proteomes" id="UP001552299">
    <property type="component" value="Unassembled WGS sequence"/>
</dbReference>
<name>A0ABD0UC74_DENTH</name>